<feature type="compositionally biased region" description="Polar residues" evidence="3">
    <location>
        <begin position="1906"/>
        <end position="1926"/>
    </location>
</feature>
<proteinExistence type="predicted"/>
<feature type="region of interest" description="Disordered" evidence="3">
    <location>
        <begin position="1053"/>
        <end position="1133"/>
    </location>
</feature>
<feature type="region of interest" description="Disordered" evidence="3">
    <location>
        <begin position="1823"/>
        <end position="1865"/>
    </location>
</feature>
<feature type="region of interest" description="Disordered" evidence="3">
    <location>
        <begin position="1342"/>
        <end position="1369"/>
    </location>
</feature>
<feature type="compositionally biased region" description="Low complexity" evidence="3">
    <location>
        <begin position="1622"/>
        <end position="1634"/>
    </location>
</feature>
<feature type="compositionally biased region" description="Basic residues" evidence="3">
    <location>
        <begin position="253"/>
        <end position="266"/>
    </location>
</feature>
<keyword evidence="5" id="KW-1185">Reference proteome</keyword>
<feature type="region of interest" description="Disordered" evidence="3">
    <location>
        <begin position="972"/>
        <end position="1028"/>
    </location>
</feature>
<feature type="coiled-coil region" evidence="2">
    <location>
        <begin position="383"/>
        <end position="417"/>
    </location>
</feature>
<dbReference type="InterPro" id="IPR000571">
    <property type="entry name" value="Znf_CCCH"/>
</dbReference>
<feature type="region of interest" description="Disordered" evidence="3">
    <location>
        <begin position="1618"/>
        <end position="1660"/>
    </location>
</feature>
<feature type="compositionally biased region" description="Polar residues" evidence="3">
    <location>
        <begin position="1391"/>
        <end position="1400"/>
    </location>
</feature>
<dbReference type="GeneID" id="107221022"/>
<feature type="compositionally biased region" description="Low complexity" evidence="3">
    <location>
        <begin position="1342"/>
        <end position="1361"/>
    </location>
</feature>
<organism evidence="5 6">
    <name type="scientific">Neodiprion lecontei</name>
    <name type="common">Redheaded pine sawfly</name>
    <dbReference type="NCBI Taxonomy" id="441921"/>
    <lineage>
        <taxon>Eukaryota</taxon>
        <taxon>Metazoa</taxon>
        <taxon>Ecdysozoa</taxon>
        <taxon>Arthropoda</taxon>
        <taxon>Hexapoda</taxon>
        <taxon>Insecta</taxon>
        <taxon>Pterygota</taxon>
        <taxon>Neoptera</taxon>
        <taxon>Endopterygota</taxon>
        <taxon>Hymenoptera</taxon>
        <taxon>Tenthredinoidea</taxon>
        <taxon>Diprionidae</taxon>
        <taxon>Diprioninae</taxon>
        <taxon>Neodiprion</taxon>
    </lineage>
</organism>
<feature type="compositionally biased region" description="Low complexity" evidence="3">
    <location>
        <begin position="2124"/>
        <end position="2137"/>
    </location>
</feature>
<evidence type="ECO:0000256" key="1">
    <source>
        <dbReference type="PROSITE-ProRule" id="PRU00723"/>
    </source>
</evidence>
<feature type="compositionally biased region" description="Polar residues" evidence="3">
    <location>
        <begin position="1649"/>
        <end position="1660"/>
    </location>
</feature>
<gene>
    <name evidence="6 7" type="primary">LOC107221022</name>
</gene>
<evidence type="ECO:0000313" key="5">
    <source>
        <dbReference type="Proteomes" id="UP000829291"/>
    </source>
</evidence>
<feature type="compositionally biased region" description="Basic residues" evidence="3">
    <location>
        <begin position="1006"/>
        <end position="1016"/>
    </location>
</feature>
<dbReference type="RefSeq" id="XP_046600157.1">
    <property type="nucleotide sequence ID" value="XM_046744201.1"/>
</dbReference>
<feature type="region of interest" description="Disordered" evidence="3">
    <location>
        <begin position="1897"/>
        <end position="1931"/>
    </location>
</feature>
<evidence type="ECO:0000256" key="3">
    <source>
        <dbReference type="SAM" id="MobiDB-lite"/>
    </source>
</evidence>
<feature type="compositionally biased region" description="Basic and acidic residues" evidence="3">
    <location>
        <begin position="995"/>
        <end position="1004"/>
    </location>
</feature>
<dbReference type="RefSeq" id="XP_046600158.1">
    <property type="nucleotide sequence ID" value="XM_046744202.1"/>
</dbReference>
<evidence type="ECO:0000313" key="7">
    <source>
        <dbReference type="RefSeq" id="XP_046600158.1"/>
    </source>
</evidence>
<dbReference type="Proteomes" id="UP000829291">
    <property type="component" value="Chromosome 6"/>
</dbReference>
<feature type="region of interest" description="Disordered" evidence="3">
    <location>
        <begin position="1548"/>
        <end position="1585"/>
    </location>
</feature>
<keyword evidence="1" id="KW-0863">Zinc-finger</keyword>
<evidence type="ECO:0000259" key="4">
    <source>
        <dbReference type="PROSITE" id="PS50103"/>
    </source>
</evidence>
<feature type="region of interest" description="Disordered" evidence="3">
    <location>
        <begin position="1391"/>
        <end position="1423"/>
    </location>
</feature>
<feature type="compositionally biased region" description="Basic residues" evidence="3">
    <location>
        <begin position="143"/>
        <end position="154"/>
    </location>
</feature>
<keyword evidence="2" id="KW-0175">Coiled coil</keyword>
<feature type="compositionally biased region" description="Polar residues" evidence="3">
    <location>
        <begin position="1555"/>
        <end position="1567"/>
    </location>
</feature>
<name>A0ABM3GIQ5_NEOLC</name>
<evidence type="ECO:0000256" key="2">
    <source>
        <dbReference type="SAM" id="Coils"/>
    </source>
</evidence>
<feature type="compositionally biased region" description="Polar residues" evidence="3">
    <location>
        <begin position="1823"/>
        <end position="1854"/>
    </location>
</feature>
<feature type="compositionally biased region" description="Basic and acidic residues" evidence="3">
    <location>
        <begin position="180"/>
        <end position="202"/>
    </location>
</feature>
<accession>A0ABM3GIQ5</accession>
<feature type="compositionally biased region" description="Low complexity" evidence="3">
    <location>
        <begin position="159"/>
        <end position="171"/>
    </location>
</feature>
<evidence type="ECO:0000313" key="6">
    <source>
        <dbReference type="RefSeq" id="XP_046600157.1"/>
    </source>
</evidence>
<reference evidence="6 7" key="1">
    <citation type="submission" date="2025-05" db="UniProtKB">
        <authorList>
            <consortium name="RefSeq"/>
        </authorList>
    </citation>
    <scope>IDENTIFICATION</scope>
    <source>
        <tissue evidence="6 7">Thorax and Abdomen</tissue>
    </source>
</reference>
<feature type="compositionally biased region" description="Polar residues" evidence="3">
    <location>
        <begin position="917"/>
        <end position="944"/>
    </location>
</feature>
<feature type="zinc finger region" description="C3H1-type" evidence="1">
    <location>
        <begin position="2269"/>
        <end position="2295"/>
    </location>
</feature>
<feature type="compositionally biased region" description="Polar residues" evidence="3">
    <location>
        <begin position="2109"/>
        <end position="2118"/>
    </location>
</feature>
<feature type="region of interest" description="Disordered" evidence="3">
    <location>
        <begin position="2096"/>
        <end position="2180"/>
    </location>
</feature>
<feature type="region of interest" description="Disordered" evidence="3">
    <location>
        <begin position="423"/>
        <end position="492"/>
    </location>
</feature>
<dbReference type="InterPro" id="IPR019607">
    <property type="entry name" value="Putative_zinc-finger_domain"/>
</dbReference>
<feature type="region of interest" description="Disordered" evidence="3">
    <location>
        <begin position="910"/>
        <end position="944"/>
    </location>
</feature>
<dbReference type="PROSITE" id="PS50103">
    <property type="entry name" value="ZF_C3H1"/>
    <property type="match status" value="1"/>
</dbReference>
<feature type="coiled-coil region" evidence="2">
    <location>
        <begin position="1999"/>
        <end position="2026"/>
    </location>
</feature>
<protein>
    <submittedName>
        <fullName evidence="6 7">Mucin-17 isoform X2</fullName>
    </submittedName>
</protein>
<feature type="compositionally biased region" description="Polar residues" evidence="3">
    <location>
        <begin position="442"/>
        <end position="455"/>
    </location>
</feature>
<feature type="region of interest" description="Disordered" evidence="3">
    <location>
        <begin position="141"/>
        <end position="286"/>
    </location>
</feature>
<feature type="compositionally biased region" description="Polar residues" evidence="3">
    <location>
        <begin position="1017"/>
        <end position="1028"/>
    </location>
</feature>
<dbReference type="Pfam" id="PF10650">
    <property type="entry name" value="zf-C3H1"/>
    <property type="match status" value="1"/>
</dbReference>
<feature type="domain" description="C3H1-type" evidence="4">
    <location>
        <begin position="2269"/>
        <end position="2295"/>
    </location>
</feature>
<sequence>MASDLSSGCTEVIEILDEKEEGEISLEDVSSSEEGQLNDRCNLRRRTAGQCPICLSTKQCAIWCVAPTKTNTLKSSMKKDAVQEKENCDHTKDSGYSGSKHCSSTLQENNNDLIPISSDSDMEIVGLADTVKQVLTLPQAKTTKVRKRRKKKRSQISSVTAENAAVNTATNLMPESSVIQKHDSQVLKDNHLPRLHRRESNSPHKRPGSPYNRSRIAKSPMRRHRSPIGRGRSPFIKSRSPLGHPRLPVLRKSPIRRPRSPGRRLSPHSPVKSPVRRQLRSSMSPTNTYIDMYGNVNKLLKKVRHLKTVGSLSANRNVDKLKEHRPSLKDKLNNMIKADNGSSDFTMKSNRESKFVEDDDDEEDLALLRKMALETKPKKNEKVQEDTELKESTQREINNIDEDVEDLELRMIALRSAVVKKHQDRMQRGVMVGKSKKRPPSARTNTESPFSQSFLDSIPIPDEEEKKFETPPVTPTRELNENTNPEDMELDSEVELDKEKEAEPYSPTDRISQNIPVDTELLGIHHSDVSFITPTSQITVSDNLDLQVLGSAKIKTLTGASYLPLNKMSENNVDSSKHVLPSSQSPTSSPCFPNNMTQILENNHCPQLGDYLPTTPYSPSEPITTPDIYLSPQVDSHCNSDPNHIPDTPYSPTDTPVCDFELNTTPLFSNVSHFQESDMKKSKRNRSALIHINLISTSSQDISKISNSNITENLALSPIDCPKKMVEIEKENMSQTSSMDADIGSAFNSLLNSPEDTMIEVDDLPETDLDGSPLVPMPAELRDIEIHIPDAISQEILKLSQEPLYLQGVPDVTKDANKIPTLVNKSLVPASILRSNKNLQQPLPPKKIDPHLEPAFKSAEMQPVEISTESTNSSRLFKPIKLAPVIKKPHLNMVKPSAFNFSVNDNATLEDHENSENDQPAPSQNKQAIRSSSKTRMSTDQVQQLETRSIIVETIGKLPESVSEFQTTVAQYQGHSDTLRNSKKESAKKRNGSTDVERKKESKTSKPARTKSKHTSKSLMNNKSIGTKHTVTTVANAIAPEESISPEIVLRCKQHSKSNRSGKIHSPKISAQKTRNSRNKSQKPVVQKSSRESNRRSKIQSVSNSKNERSDKKSFRLSNDLKTPSADKLNDKGMEMNHHSLTDRRKPEETKQVTQPAPMFVEPKETFIPQTRSVSIEKGNNYSSAKHSKTELGIHENTSNDSISDTVTINANVQKINDVNETIANISNTSTTCHTEGKPSASIANIHSEGSGDSILENMMCQKVEANKRRRSSIDEDEEALRAILLASLAKRSKPPEPMNTITKTTVLANLSYSSPNTSTDSVEGLPNTLAAKTSVSLVYNSSSDSTLPLSSHTSSLSNPPVKNSIPGPLSEVVTSDAVTAKSILPENVTHDQSTLSTALSRKRSISASGKGPPKKIAKKTPISASTKVVNNAKKYQNTLFQKKLNLQKTAVITNAHKTLNQISLHANKLVDGSRSRSMITNPLSETQRFVINLASDSESENETELLNKDHQELVNSNRSEQKPALSIPMSEFERSVDLFLKDVRKKQETAAAANPNSTKTAVTQKPVSPAPSTHRKSPVLSATPLAVRHLPISQQEEYRRLKQQILEREKMKLHRVLGNNSSPLSPSSKSSGTPPGPLSPASPVASPITSRQNYNAPLNSQSLMTTTSKDYKLWNISVQNNLKTTISSGKSRATSVVSKADGSTPSISNLSIQIPNETTNVKIASKKSTDLYIPVSTSQSRLVTAVKSTKDTVNTEDTHDSTVFMKGQSNLKNVHVQLQQGKTGRTVSLRGGTNLNTKLTVSNNQELQEVSPQEFTPTEISTNIEKNQTDITATSRFASSSPSMDSRKTTTAIDVSDKRDSSVDSMASTLVISREGENSKNSTLINSSASTVILSRNENSDNSKLESGNPESNNKNCGVSKSSVNEPKKLRNNKDIWEKIRGDVKKELDSISVLPSSEQKSYLANVEHNLVKKRYAILDDLSDISGNLRQLEMERDVQTRAVLEVKKLQEQLKLAEERLQAQRDRVNKMVPNIIVAYEKLNSGRRECVKMTRICLGLGCLVIGANYKIPAAGAQLLNNRLKQVAGCTRQLSKKKASLSVDRGDVPSQVHPQSSTNSIDHCLDSPAIQSPQSISQGSSKEKDDESVITISVALTEDHSNSNPEPTAAEEAEQTGVSETKTLKLQDSTTAVFLPGSVCENLPQSTSTPNPSGESYDVTKYLTDCETTMSKFVLDGPKVELIGQKDSLEQRKLLQPYKSVLTHLKVPRTTDPSGILCPYELMGTCRDEGCQFMHQSARNG</sequence>
<keyword evidence="1" id="KW-0862">Zinc</keyword>
<feature type="compositionally biased region" description="Basic residues" evidence="3">
    <location>
        <begin position="1053"/>
        <end position="1066"/>
    </location>
</feature>
<keyword evidence="1" id="KW-0479">Metal-binding</keyword>